<dbReference type="PANTHER" id="PTHR21496:SF23">
    <property type="entry name" value="3-PHENYLPROPIONATE_CINNAMIC ACID DIOXYGENASE FERREDOXIN SUBUNIT"/>
    <property type="match status" value="1"/>
</dbReference>
<reference evidence="6" key="1">
    <citation type="submission" date="2018-05" db="EMBL/GenBank/DDBJ databases">
        <authorList>
            <person name="Lanie J.A."/>
            <person name="Ng W.-L."/>
            <person name="Kazmierczak K.M."/>
            <person name="Andrzejewski T.M."/>
            <person name="Davidsen T.M."/>
            <person name="Wayne K.J."/>
            <person name="Tettelin H."/>
            <person name="Glass J.I."/>
            <person name="Rusch D."/>
            <person name="Podicherti R."/>
            <person name="Tsui H.-C.T."/>
            <person name="Winkler M.E."/>
        </authorList>
    </citation>
    <scope>NUCLEOTIDE SEQUENCE</scope>
</reference>
<dbReference type="Pfam" id="PF00355">
    <property type="entry name" value="Rieske"/>
    <property type="match status" value="1"/>
</dbReference>
<dbReference type="InterPro" id="IPR017941">
    <property type="entry name" value="Rieske_2Fe-2S"/>
</dbReference>
<dbReference type="PANTHER" id="PTHR21496">
    <property type="entry name" value="FERREDOXIN-RELATED"/>
    <property type="match status" value="1"/>
</dbReference>
<dbReference type="Gene3D" id="2.102.10.10">
    <property type="entry name" value="Rieske [2Fe-2S] iron-sulphur domain"/>
    <property type="match status" value="1"/>
</dbReference>
<evidence type="ECO:0000256" key="2">
    <source>
        <dbReference type="ARBA" id="ARBA00022723"/>
    </source>
</evidence>
<organism evidence="6">
    <name type="scientific">marine metagenome</name>
    <dbReference type="NCBI Taxonomy" id="408172"/>
    <lineage>
        <taxon>unclassified sequences</taxon>
        <taxon>metagenomes</taxon>
        <taxon>ecological metagenomes</taxon>
    </lineage>
</organism>
<evidence type="ECO:0000256" key="3">
    <source>
        <dbReference type="ARBA" id="ARBA00023004"/>
    </source>
</evidence>
<keyword evidence="3" id="KW-0408">Iron</keyword>
<evidence type="ECO:0000313" key="6">
    <source>
        <dbReference type="EMBL" id="SVB14897.1"/>
    </source>
</evidence>
<sequence length="99" mass="10924">MKKVASSVELNPGNGKVIIVEGRPIALFNLGGEFVALDNRCPHRGGSLGEGEIKDDIVICPWHGWEFNCNTGKAVENDDVIVKTYPVENRDDEIFIKID</sequence>
<dbReference type="SUPFAM" id="SSF50022">
    <property type="entry name" value="ISP domain"/>
    <property type="match status" value="1"/>
</dbReference>
<dbReference type="GO" id="GO:0046872">
    <property type="term" value="F:metal ion binding"/>
    <property type="evidence" value="ECO:0007669"/>
    <property type="project" value="UniProtKB-KW"/>
</dbReference>
<dbReference type="EMBL" id="UINC01030460">
    <property type="protein sequence ID" value="SVB14897.1"/>
    <property type="molecule type" value="Genomic_DNA"/>
</dbReference>
<keyword evidence="4" id="KW-0411">Iron-sulfur</keyword>
<dbReference type="InterPro" id="IPR036922">
    <property type="entry name" value="Rieske_2Fe-2S_sf"/>
</dbReference>
<evidence type="ECO:0000256" key="4">
    <source>
        <dbReference type="ARBA" id="ARBA00023014"/>
    </source>
</evidence>
<gene>
    <name evidence="6" type="ORF">METZ01_LOCUS167751</name>
</gene>
<keyword evidence="1" id="KW-0001">2Fe-2S</keyword>
<evidence type="ECO:0000259" key="5">
    <source>
        <dbReference type="PROSITE" id="PS51296"/>
    </source>
</evidence>
<proteinExistence type="predicted"/>
<dbReference type="GO" id="GO:0051537">
    <property type="term" value="F:2 iron, 2 sulfur cluster binding"/>
    <property type="evidence" value="ECO:0007669"/>
    <property type="project" value="UniProtKB-KW"/>
</dbReference>
<keyword evidence="2" id="KW-0479">Metal-binding</keyword>
<name>A0A382BNZ8_9ZZZZ</name>
<dbReference type="PROSITE" id="PS51296">
    <property type="entry name" value="RIESKE"/>
    <property type="match status" value="1"/>
</dbReference>
<accession>A0A382BNZ8</accession>
<feature type="domain" description="Rieske" evidence="5">
    <location>
        <begin position="2"/>
        <end position="96"/>
    </location>
</feature>
<evidence type="ECO:0000256" key="1">
    <source>
        <dbReference type="ARBA" id="ARBA00022714"/>
    </source>
</evidence>
<protein>
    <recommendedName>
        <fullName evidence="5">Rieske domain-containing protein</fullName>
    </recommendedName>
</protein>
<dbReference type="AlphaFoldDB" id="A0A382BNZ8"/>